<accession>A0A9W2XDZ2</accession>
<evidence type="ECO:0000256" key="1">
    <source>
        <dbReference type="SAM" id="MobiDB-lite"/>
    </source>
</evidence>
<keyword evidence="2" id="KW-1185">Reference proteome</keyword>
<dbReference type="RefSeq" id="XP_055359840.1">
    <property type="nucleotide sequence ID" value="XM_055503865.1"/>
</dbReference>
<proteinExistence type="predicted"/>
<protein>
    <submittedName>
        <fullName evidence="3">Uncharacterized protein LOC114844346 isoform X2</fullName>
    </submittedName>
</protein>
<gene>
    <name evidence="3" type="primary">LOC114844346</name>
</gene>
<dbReference type="Proteomes" id="UP000515150">
    <property type="component" value="Chromosome 17"/>
</dbReference>
<organism evidence="2 3">
    <name type="scientific">Betta splendens</name>
    <name type="common">Siamese fighting fish</name>
    <dbReference type="NCBI Taxonomy" id="158456"/>
    <lineage>
        <taxon>Eukaryota</taxon>
        <taxon>Metazoa</taxon>
        <taxon>Chordata</taxon>
        <taxon>Craniata</taxon>
        <taxon>Vertebrata</taxon>
        <taxon>Euteleostomi</taxon>
        <taxon>Actinopterygii</taxon>
        <taxon>Neopterygii</taxon>
        <taxon>Teleostei</taxon>
        <taxon>Neoteleostei</taxon>
        <taxon>Acanthomorphata</taxon>
        <taxon>Anabantaria</taxon>
        <taxon>Anabantiformes</taxon>
        <taxon>Anabantoidei</taxon>
        <taxon>Osphronemidae</taxon>
        <taxon>Betta</taxon>
    </lineage>
</organism>
<feature type="region of interest" description="Disordered" evidence="1">
    <location>
        <begin position="1"/>
        <end position="56"/>
    </location>
</feature>
<dbReference type="InterPro" id="IPR026178">
    <property type="entry name" value="JSRP1"/>
</dbReference>
<dbReference type="AlphaFoldDB" id="A0A9W2XDZ2"/>
<dbReference type="GeneID" id="114844346"/>
<dbReference type="Pfam" id="PF15312">
    <property type="entry name" value="JSRP"/>
    <property type="match status" value="1"/>
</dbReference>
<sequence>MLGMEESYETFEEELGPPRANPPPQKSVRQSSRAEMYSARKIREEMIPGPRDPRVEPKALAKDASLHTASSLSNQKLTLMETPWENVTLNRCLFVAITILVLTSGFQRLHGK</sequence>
<evidence type="ECO:0000313" key="2">
    <source>
        <dbReference type="Proteomes" id="UP000515150"/>
    </source>
</evidence>
<dbReference type="PANTHER" id="PTHR22397:SF2">
    <property type="entry name" value="JUNCTIONAL SARCOPLASMIC RETICULUM PROTEIN 1"/>
    <property type="match status" value="1"/>
</dbReference>
<feature type="compositionally biased region" description="Basic and acidic residues" evidence="1">
    <location>
        <begin position="41"/>
        <end position="56"/>
    </location>
</feature>
<evidence type="ECO:0000313" key="3">
    <source>
        <dbReference type="RefSeq" id="XP_055359840.1"/>
    </source>
</evidence>
<reference evidence="3" key="1">
    <citation type="submission" date="2025-08" db="UniProtKB">
        <authorList>
            <consortium name="RefSeq"/>
        </authorList>
    </citation>
    <scope>IDENTIFICATION</scope>
</reference>
<name>A0A9W2XDZ2_BETSP</name>
<feature type="compositionally biased region" description="Acidic residues" evidence="1">
    <location>
        <begin position="1"/>
        <end position="15"/>
    </location>
</feature>
<dbReference type="PANTHER" id="PTHR22397">
    <property type="entry name" value="JUNCTIONAL SARCOPLASMIC RETICULUM PROTEIN 1"/>
    <property type="match status" value="1"/>
</dbReference>